<evidence type="ECO:0000259" key="1">
    <source>
        <dbReference type="PROSITE" id="PS50106"/>
    </source>
</evidence>
<protein>
    <submittedName>
        <fullName evidence="2">Radical SAM protein</fullName>
    </submittedName>
</protein>
<dbReference type="Gene3D" id="3.20.20.70">
    <property type="entry name" value="Aldolase class I"/>
    <property type="match status" value="1"/>
</dbReference>
<proteinExistence type="predicted"/>
<organism evidence="2 3">
    <name type="scientific">Vescimonas fastidiosa</name>
    <dbReference type="NCBI Taxonomy" id="2714353"/>
    <lineage>
        <taxon>Bacteria</taxon>
        <taxon>Bacillati</taxon>
        <taxon>Bacillota</taxon>
        <taxon>Clostridia</taxon>
        <taxon>Eubacteriales</taxon>
        <taxon>Oscillospiraceae</taxon>
        <taxon>Vescimonas</taxon>
    </lineage>
</organism>
<accession>A0A810PSJ4</accession>
<dbReference type="InterPro" id="IPR045375">
    <property type="entry name" value="Put_radical_SAM-like_N"/>
</dbReference>
<dbReference type="InterPro" id="IPR041489">
    <property type="entry name" value="PDZ_6"/>
</dbReference>
<dbReference type="KEGG" id="vfa:MM35RIKEN_09660"/>
<dbReference type="Pfam" id="PF19238">
    <property type="entry name" value="Radical_SAM_2"/>
    <property type="match status" value="1"/>
</dbReference>
<dbReference type="Pfam" id="PF04459">
    <property type="entry name" value="DUF512"/>
    <property type="match status" value="1"/>
</dbReference>
<sequence length="432" mass="48091">MSTIITSIDPGSPAMRAGLQPGQQLLSINGHTVVDVLDYRFYGYDPVSHLSLKNKDGSTQKLTIHKAEGEDLGLNFDSYLMDEMRSCANHCIFCFVDQMPPGMRQTLYFKDDDARLSFLQGNYITLTNLTEREAQRIIDLRISPINVSVHTTDPQLHCTMLGNKNAVRSLDYIRAFCKAGIVMNGQIVVCPGWNDGDQLRRTLRDLTEMEFSSCSLVPVGITKYRKGLAKLKPVDARCAGEILDIADQFGQENLRRFGTRRFFCADELFLRAGRELPGEDYYEGYRQLENGVGMLRSLEGDLLRALDLMDQPPAPSPFTIATGRAAEGFMGHLLTLVQQRFPQVQGKVVGIDNDFFGHTIDVAGLLTGQDLAAQLQACKPLGRVLIPLHMLRHQEDVFLDDWTVPQLSQALNAPVQVVGIDGFDLCDAIFGL</sequence>
<dbReference type="InterPro" id="IPR058240">
    <property type="entry name" value="rSAM_sf"/>
</dbReference>
<dbReference type="SUPFAM" id="SSF50156">
    <property type="entry name" value="PDZ domain-like"/>
    <property type="match status" value="1"/>
</dbReference>
<dbReference type="InterPro" id="IPR013785">
    <property type="entry name" value="Aldolase_TIM"/>
</dbReference>
<dbReference type="InterPro" id="IPR001478">
    <property type="entry name" value="PDZ"/>
</dbReference>
<keyword evidence="3" id="KW-1185">Reference proteome</keyword>
<dbReference type="RefSeq" id="WP_212819759.1">
    <property type="nucleotide sequence ID" value="NZ_AP023415.1"/>
</dbReference>
<dbReference type="Gene3D" id="2.30.42.10">
    <property type="match status" value="1"/>
</dbReference>
<evidence type="ECO:0000313" key="2">
    <source>
        <dbReference type="EMBL" id="BCK78774.1"/>
    </source>
</evidence>
<dbReference type="PROSITE" id="PS50106">
    <property type="entry name" value="PDZ"/>
    <property type="match status" value="1"/>
</dbReference>
<dbReference type="Pfam" id="PF17820">
    <property type="entry name" value="PDZ_6"/>
    <property type="match status" value="1"/>
</dbReference>
<dbReference type="AlphaFoldDB" id="A0A810PSJ4"/>
<reference evidence="2" key="1">
    <citation type="submission" date="2020-09" db="EMBL/GenBank/DDBJ databases">
        <title>New species isolated from human feces.</title>
        <authorList>
            <person name="Kitahara M."/>
            <person name="Shigeno Y."/>
            <person name="Shime M."/>
            <person name="Matsumoto Y."/>
            <person name="Nakamura S."/>
            <person name="Motooka D."/>
            <person name="Fukuoka S."/>
            <person name="Nishikawa H."/>
            <person name="Benno Y."/>
        </authorList>
    </citation>
    <scope>NUCLEOTIDE SEQUENCE</scope>
    <source>
        <strain evidence="2">MM35</strain>
    </source>
</reference>
<evidence type="ECO:0000313" key="3">
    <source>
        <dbReference type="Proteomes" id="UP000681343"/>
    </source>
</evidence>
<dbReference type="Proteomes" id="UP000681343">
    <property type="component" value="Chromosome"/>
</dbReference>
<gene>
    <name evidence="2" type="ORF">MM35RIKEN_09660</name>
</gene>
<dbReference type="InterPro" id="IPR036034">
    <property type="entry name" value="PDZ_sf"/>
</dbReference>
<dbReference type="SUPFAM" id="SSF102114">
    <property type="entry name" value="Radical SAM enzymes"/>
    <property type="match status" value="1"/>
</dbReference>
<dbReference type="InterPro" id="IPR007549">
    <property type="entry name" value="DUF512"/>
</dbReference>
<dbReference type="EMBL" id="AP023415">
    <property type="protein sequence ID" value="BCK78774.1"/>
    <property type="molecule type" value="Genomic_DNA"/>
</dbReference>
<feature type="domain" description="PDZ" evidence="1">
    <location>
        <begin position="1"/>
        <end position="36"/>
    </location>
</feature>
<name>A0A810PSJ4_9FIRM</name>